<name>A0AAV6KLC1_9ERIC</name>
<feature type="region of interest" description="Disordered" evidence="1">
    <location>
        <begin position="1"/>
        <end position="21"/>
    </location>
</feature>
<dbReference type="EMBL" id="JACTNZ010000004">
    <property type="protein sequence ID" value="KAG5553160.1"/>
    <property type="molecule type" value="Genomic_DNA"/>
</dbReference>
<dbReference type="InterPro" id="IPR029053">
    <property type="entry name" value="Viral_coat"/>
</dbReference>
<dbReference type="Proteomes" id="UP000823749">
    <property type="component" value="Chromosome 4"/>
</dbReference>
<dbReference type="InterPro" id="IPR000263">
    <property type="entry name" value="GV_A/BR1_coat"/>
</dbReference>
<dbReference type="Gene3D" id="2.60.120.20">
    <property type="match status" value="2"/>
</dbReference>
<proteinExistence type="predicted"/>
<dbReference type="AlphaFoldDB" id="A0AAV6KLC1"/>
<evidence type="ECO:0000313" key="3">
    <source>
        <dbReference type="Proteomes" id="UP000823749"/>
    </source>
</evidence>
<dbReference type="GO" id="GO:0005198">
    <property type="term" value="F:structural molecule activity"/>
    <property type="evidence" value="ECO:0007669"/>
    <property type="project" value="InterPro"/>
</dbReference>
<keyword evidence="3" id="KW-1185">Reference proteome</keyword>
<dbReference type="Pfam" id="PF00844">
    <property type="entry name" value="Gemini_coat"/>
    <property type="match status" value="2"/>
</dbReference>
<reference evidence="2" key="1">
    <citation type="submission" date="2020-08" db="EMBL/GenBank/DDBJ databases">
        <title>Plant Genome Project.</title>
        <authorList>
            <person name="Zhang R.-G."/>
        </authorList>
    </citation>
    <scope>NUCLEOTIDE SEQUENCE</scope>
    <source>
        <strain evidence="2">WSP0</strain>
        <tissue evidence="2">Leaf</tissue>
    </source>
</reference>
<protein>
    <submittedName>
        <fullName evidence="2">Uncharacterized protein</fullName>
    </submittedName>
</protein>
<evidence type="ECO:0000256" key="1">
    <source>
        <dbReference type="SAM" id="MobiDB-lite"/>
    </source>
</evidence>
<accession>A0AAV6KLC1</accession>
<organism evidence="2 3">
    <name type="scientific">Rhododendron griersonianum</name>
    <dbReference type="NCBI Taxonomy" id="479676"/>
    <lineage>
        <taxon>Eukaryota</taxon>
        <taxon>Viridiplantae</taxon>
        <taxon>Streptophyta</taxon>
        <taxon>Embryophyta</taxon>
        <taxon>Tracheophyta</taxon>
        <taxon>Spermatophyta</taxon>
        <taxon>Magnoliopsida</taxon>
        <taxon>eudicotyledons</taxon>
        <taxon>Gunneridae</taxon>
        <taxon>Pentapetalae</taxon>
        <taxon>asterids</taxon>
        <taxon>Ericales</taxon>
        <taxon>Ericaceae</taxon>
        <taxon>Ericoideae</taxon>
        <taxon>Rhodoreae</taxon>
        <taxon>Rhododendron</taxon>
    </lineage>
</organism>
<evidence type="ECO:0000313" key="2">
    <source>
        <dbReference type="EMBL" id="KAG5553160.1"/>
    </source>
</evidence>
<sequence length="588" mass="65035">MYRSGYKRSFAPKTPQKTTYKKPRYGANRASYTNKQFYGRRTRLAVGSAKRFLASRSLNDESTSLSVNIFDRILNSGGRNGRRTRLAVGSAKRFLASRSLNDEVLASAEGLGRSNPKGEYVTLPSLGQGVNCRHTNRVKLWTINLNGRVNIAPADQLMAEETGGASELSNIEGYVGVFIVLDRMPNATQLPLFADVFGPTPNNVSSLLDQPVRVDQLSRFKVLMRERKYVNTDLHGTLLTLKRFIKFSGRNKILTTFKDMGDNTSGRYGNVRENALVLYSTSLSVNIFDRILNSGGRNGRRTRLAVGSAKRFLASRSLNDEVFASEEGLGRSNPKGEYVTLPSLGQGVNCRHTNRVKLWTINLNGRVNIAPADQLMAEETGGASELSNIEGYVGVFIVLDRMPNATQLPLFADVFGPTTNNVSSLLDQPVRVDQLSRFKVLMRERKYVNTDLHGTLLTLKRFIKFSGRNKILTTFKDMGDNTSGRYGNVHENALVLYVIWESAVQSITRYSINSRIVPGSILGLCSPLDSTVLRVLHSCGCLSAYPTCVQSTLLSVNIFDRILNFGGRNGISSGCLLVHSLICAFILQ</sequence>
<gene>
    <name evidence="2" type="ORF">RHGRI_011132</name>
</gene>
<comment type="caution">
    <text evidence="2">The sequence shown here is derived from an EMBL/GenBank/DDBJ whole genome shotgun (WGS) entry which is preliminary data.</text>
</comment>